<organism evidence="5 6">
    <name type="scientific">Flavobacterium oncorhynchi</name>
    <dbReference type="NCBI Taxonomy" id="728056"/>
    <lineage>
        <taxon>Bacteria</taxon>
        <taxon>Pseudomonadati</taxon>
        <taxon>Bacteroidota</taxon>
        <taxon>Flavobacteriia</taxon>
        <taxon>Flavobacteriales</taxon>
        <taxon>Flavobacteriaceae</taxon>
        <taxon>Flavobacterium</taxon>
    </lineage>
</organism>
<evidence type="ECO:0000313" key="5">
    <source>
        <dbReference type="EMBL" id="OXA99813.1"/>
    </source>
</evidence>
<dbReference type="GO" id="GO:0043565">
    <property type="term" value="F:sequence-specific DNA binding"/>
    <property type="evidence" value="ECO:0007669"/>
    <property type="project" value="InterPro"/>
</dbReference>
<dbReference type="SUPFAM" id="SSF46689">
    <property type="entry name" value="Homeodomain-like"/>
    <property type="match status" value="1"/>
</dbReference>
<dbReference type="PRINTS" id="PR00032">
    <property type="entry name" value="HTHARAC"/>
</dbReference>
<dbReference type="SMART" id="SM00342">
    <property type="entry name" value="HTH_ARAC"/>
    <property type="match status" value="1"/>
</dbReference>
<dbReference type="PROSITE" id="PS01124">
    <property type="entry name" value="HTH_ARAC_FAMILY_2"/>
    <property type="match status" value="1"/>
</dbReference>
<dbReference type="InterPro" id="IPR037923">
    <property type="entry name" value="HTH-like"/>
</dbReference>
<dbReference type="InterPro" id="IPR009057">
    <property type="entry name" value="Homeodomain-like_sf"/>
</dbReference>
<reference evidence="5 6" key="1">
    <citation type="submission" date="2016-11" db="EMBL/GenBank/DDBJ databases">
        <title>Whole genomes of Flavobacteriaceae.</title>
        <authorList>
            <person name="Stine C."/>
            <person name="Li C."/>
            <person name="Tadesse D."/>
        </authorList>
    </citation>
    <scope>NUCLEOTIDE SEQUENCE [LARGE SCALE GENOMIC DNA]</scope>
    <source>
        <strain evidence="5 6">CCUG 59446</strain>
    </source>
</reference>
<comment type="caution">
    <text evidence="5">The sequence shown here is derived from an EMBL/GenBank/DDBJ whole genome shotgun (WGS) entry which is preliminary data.</text>
</comment>
<protein>
    <submittedName>
        <fullName evidence="5">AraC family transcriptional regulator</fullName>
    </submittedName>
</protein>
<dbReference type="Gene3D" id="1.10.10.60">
    <property type="entry name" value="Homeodomain-like"/>
    <property type="match status" value="1"/>
</dbReference>
<evidence type="ECO:0000256" key="1">
    <source>
        <dbReference type="ARBA" id="ARBA00023015"/>
    </source>
</evidence>
<dbReference type="PANTHER" id="PTHR43280:SF32">
    <property type="entry name" value="TRANSCRIPTIONAL REGULATORY PROTEIN"/>
    <property type="match status" value="1"/>
</dbReference>
<keyword evidence="3" id="KW-0804">Transcription</keyword>
<evidence type="ECO:0000256" key="3">
    <source>
        <dbReference type="ARBA" id="ARBA00023163"/>
    </source>
</evidence>
<proteinExistence type="predicted"/>
<evidence type="ECO:0000256" key="2">
    <source>
        <dbReference type="ARBA" id="ARBA00023125"/>
    </source>
</evidence>
<gene>
    <name evidence="5" type="ORF">B0A75_09835</name>
</gene>
<name>A0A226HZZ0_9FLAO</name>
<sequence length="306" mass="35095">MKTKAGENVKTYEAKGFREKFLGEDNPMHVLFRSNSDHFFCLKMEEMMRLRYPVPPSKHSCHTLIFVSSGSHIMKSGYEEYQTVSNEIIVVPAGQVFSIKNINNAHNGYICQFHPDILIGKYGNREMLNDFDFLKISGNPKVTLTPEDVPNVVTILNRLQKEYSETTTANLNIVQSYLIALFHEMNKNSIKVSKNISAAEIITNKFKELIHQNIKTQHLVHYYASLLNVTPNHLNKSVKTVTGKSAAKWIDETILLEAKYLLFQTTLSVSEIAIQVGHEDQSYFSRFFKKHEGITPIQYRKMIDKS</sequence>
<keyword evidence="2" id="KW-0238">DNA-binding</keyword>
<dbReference type="EMBL" id="MUHA01000012">
    <property type="protein sequence ID" value="OXA99813.1"/>
    <property type="molecule type" value="Genomic_DNA"/>
</dbReference>
<dbReference type="InterPro" id="IPR018060">
    <property type="entry name" value="HTH_AraC"/>
</dbReference>
<accession>A0A226HZZ0</accession>
<feature type="domain" description="HTH araC/xylS-type" evidence="4">
    <location>
        <begin position="204"/>
        <end position="302"/>
    </location>
</feature>
<dbReference type="SUPFAM" id="SSF51215">
    <property type="entry name" value="Regulatory protein AraC"/>
    <property type="match status" value="1"/>
</dbReference>
<dbReference type="Proteomes" id="UP000198336">
    <property type="component" value="Unassembled WGS sequence"/>
</dbReference>
<keyword evidence="1" id="KW-0805">Transcription regulation</keyword>
<dbReference type="InterPro" id="IPR020449">
    <property type="entry name" value="Tscrpt_reg_AraC-type_HTH"/>
</dbReference>
<evidence type="ECO:0000313" key="6">
    <source>
        <dbReference type="Proteomes" id="UP000198336"/>
    </source>
</evidence>
<keyword evidence="6" id="KW-1185">Reference proteome</keyword>
<dbReference type="GO" id="GO:0003700">
    <property type="term" value="F:DNA-binding transcription factor activity"/>
    <property type="evidence" value="ECO:0007669"/>
    <property type="project" value="InterPro"/>
</dbReference>
<evidence type="ECO:0000259" key="4">
    <source>
        <dbReference type="PROSITE" id="PS01124"/>
    </source>
</evidence>
<dbReference type="PANTHER" id="PTHR43280">
    <property type="entry name" value="ARAC-FAMILY TRANSCRIPTIONAL REGULATOR"/>
    <property type="match status" value="1"/>
</dbReference>
<dbReference type="AlphaFoldDB" id="A0A226HZZ0"/>
<dbReference type="RefSeq" id="WP_089054117.1">
    <property type="nucleotide sequence ID" value="NZ_JBGGGN010000009.1"/>
</dbReference>
<dbReference type="Pfam" id="PF12833">
    <property type="entry name" value="HTH_18"/>
    <property type="match status" value="1"/>
</dbReference>